<comment type="subcellular location">
    <subcellularLocation>
        <location evidence="1">Cell membrane</location>
        <topology evidence="1">Multi-pass membrane protein</topology>
    </subcellularLocation>
</comment>
<dbReference type="GO" id="GO:0005886">
    <property type="term" value="C:plasma membrane"/>
    <property type="evidence" value="ECO:0007669"/>
    <property type="project" value="UniProtKB-SubCell"/>
</dbReference>
<evidence type="ECO:0000256" key="1">
    <source>
        <dbReference type="ARBA" id="ARBA00004651"/>
    </source>
</evidence>
<dbReference type="InterPro" id="IPR000522">
    <property type="entry name" value="ABC_transptr_permease_BtuC"/>
</dbReference>
<dbReference type="SUPFAM" id="SSF81345">
    <property type="entry name" value="ABC transporter involved in vitamin B12 uptake, BtuC"/>
    <property type="match status" value="1"/>
</dbReference>
<keyword evidence="4" id="KW-1003">Cell membrane</keyword>
<evidence type="ECO:0000256" key="4">
    <source>
        <dbReference type="ARBA" id="ARBA00022475"/>
    </source>
</evidence>
<feature type="transmembrane region" description="Helical" evidence="8">
    <location>
        <begin position="21"/>
        <end position="44"/>
    </location>
</feature>
<dbReference type="Proteomes" id="UP000664096">
    <property type="component" value="Unassembled WGS sequence"/>
</dbReference>
<dbReference type="Gene3D" id="1.10.3470.10">
    <property type="entry name" value="ABC transporter involved in vitamin B12 uptake, BtuC"/>
    <property type="match status" value="1"/>
</dbReference>
<reference evidence="9" key="1">
    <citation type="submission" date="2020-12" db="EMBL/GenBank/DDBJ databases">
        <title>Oil enriched cultivation method for isolating marine PHA-producing bacteria.</title>
        <authorList>
            <person name="Zheng W."/>
            <person name="Yu S."/>
            <person name="Huang Y."/>
        </authorList>
    </citation>
    <scope>NUCLEOTIDE SEQUENCE</scope>
    <source>
        <strain evidence="9">SY-2-12</strain>
    </source>
</reference>
<evidence type="ECO:0000313" key="9">
    <source>
        <dbReference type="EMBL" id="MBN9672259.1"/>
    </source>
</evidence>
<evidence type="ECO:0000256" key="2">
    <source>
        <dbReference type="ARBA" id="ARBA00007935"/>
    </source>
</evidence>
<name>A0A939EG23_9HYPH</name>
<gene>
    <name evidence="9" type="ORF">JF539_18040</name>
</gene>
<feature type="transmembrane region" description="Helical" evidence="8">
    <location>
        <begin position="135"/>
        <end position="157"/>
    </location>
</feature>
<dbReference type="RefSeq" id="WP_207142116.1">
    <property type="nucleotide sequence ID" value="NZ_JAEKJZ010000004.1"/>
</dbReference>
<keyword evidence="7 8" id="KW-0472">Membrane</keyword>
<dbReference type="EMBL" id="JAEKJZ010000004">
    <property type="protein sequence ID" value="MBN9672259.1"/>
    <property type="molecule type" value="Genomic_DNA"/>
</dbReference>
<dbReference type="AlphaFoldDB" id="A0A939EG23"/>
<dbReference type="Pfam" id="PF01032">
    <property type="entry name" value="FecCD"/>
    <property type="match status" value="1"/>
</dbReference>
<evidence type="ECO:0000256" key="7">
    <source>
        <dbReference type="ARBA" id="ARBA00023136"/>
    </source>
</evidence>
<keyword evidence="3" id="KW-0813">Transport</keyword>
<feature type="transmembrane region" description="Helical" evidence="8">
    <location>
        <begin position="322"/>
        <end position="343"/>
    </location>
</feature>
<comment type="caution">
    <text evidence="9">The sequence shown here is derived from an EMBL/GenBank/DDBJ whole genome shotgun (WGS) entry which is preliminary data.</text>
</comment>
<feature type="transmembrane region" description="Helical" evidence="8">
    <location>
        <begin position="81"/>
        <end position="98"/>
    </location>
</feature>
<feature type="transmembrane region" description="Helical" evidence="8">
    <location>
        <begin position="216"/>
        <end position="236"/>
    </location>
</feature>
<keyword evidence="5 8" id="KW-0812">Transmembrane</keyword>
<accession>A0A939EG23</accession>
<feature type="transmembrane region" description="Helical" evidence="8">
    <location>
        <begin position="164"/>
        <end position="186"/>
    </location>
</feature>
<comment type="similarity">
    <text evidence="2">Belongs to the binding-protein-dependent transport system permease family. FecCD subfamily.</text>
</comment>
<dbReference type="PANTHER" id="PTHR30472">
    <property type="entry name" value="FERRIC ENTEROBACTIN TRANSPORT SYSTEM PERMEASE PROTEIN"/>
    <property type="match status" value="1"/>
</dbReference>
<dbReference type="GO" id="GO:0033214">
    <property type="term" value="P:siderophore-iron import into cell"/>
    <property type="evidence" value="ECO:0007669"/>
    <property type="project" value="TreeGrafter"/>
</dbReference>
<evidence type="ECO:0000256" key="6">
    <source>
        <dbReference type="ARBA" id="ARBA00022989"/>
    </source>
</evidence>
<keyword evidence="6 8" id="KW-1133">Transmembrane helix</keyword>
<dbReference type="GO" id="GO:0022857">
    <property type="term" value="F:transmembrane transporter activity"/>
    <property type="evidence" value="ECO:0007669"/>
    <property type="project" value="InterPro"/>
</dbReference>
<evidence type="ECO:0000256" key="5">
    <source>
        <dbReference type="ARBA" id="ARBA00022692"/>
    </source>
</evidence>
<feature type="transmembrane region" description="Helical" evidence="8">
    <location>
        <begin position="256"/>
        <end position="278"/>
    </location>
</feature>
<evidence type="ECO:0000256" key="3">
    <source>
        <dbReference type="ARBA" id="ARBA00022448"/>
    </source>
</evidence>
<dbReference type="PANTHER" id="PTHR30472:SF24">
    <property type="entry name" value="FERRIC ENTEROBACTIN TRANSPORT SYSTEM PERMEASE PROTEIN FEPG"/>
    <property type="match status" value="1"/>
</dbReference>
<evidence type="ECO:0000313" key="10">
    <source>
        <dbReference type="Proteomes" id="UP000664096"/>
    </source>
</evidence>
<dbReference type="InterPro" id="IPR037294">
    <property type="entry name" value="ABC_BtuC-like"/>
</dbReference>
<feature type="transmembrane region" description="Helical" evidence="8">
    <location>
        <begin position="110"/>
        <end position="129"/>
    </location>
</feature>
<evidence type="ECO:0000256" key="8">
    <source>
        <dbReference type="SAM" id="Phobius"/>
    </source>
</evidence>
<protein>
    <submittedName>
        <fullName evidence="9">Iron ABC transporter permease</fullName>
    </submittedName>
</protein>
<organism evidence="9 10">
    <name type="scientific">Roseibium aggregatum</name>
    <dbReference type="NCBI Taxonomy" id="187304"/>
    <lineage>
        <taxon>Bacteria</taxon>
        <taxon>Pseudomonadati</taxon>
        <taxon>Pseudomonadota</taxon>
        <taxon>Alphaproteobacteria</taxon>
        <taxon>Hyphomicrobiales</taxon>
        <taxon>Stappiaceae</taxon>
        <taxon>Roseibium</taxon>
    </lineage>
</organism>
<feature type="transmembrane region" description="Helical" evidence="8">
    <location>
        <begin position="298"/>
        <end position="316"/>
    </location>
</feature>
<proteinExistence type="inferred from homology"/>
<sequence length="353" mass="36475">MRLERSLDGKRVVRFKSGLQIKLGNLYGAGLLLAAALVITAISVSVGTTQAGLADVLRSMFASALPEDASFAVWQVRLPRMAVGFMAGWLVAVSGVFLQSLARNPLADPGLFGLSQGSVTMILVLMVFMPQVPPAALPLAALAGGLMVAFALLWLVGSGNSSGLAILLMGIAMETILSAVTSILILYTPDEVSFALAAWMAGSLLLADWQGAATLAPWFLLSLPVCLLLGRALSAYDLGDETAMALGENVTRTRPLILLAAVLLSAAAVSAVGPLIFLGIMAPHIANAISPSTGRAKLLLSGLMGGLLVLAADAMTRGAAGGLTFPIGLSLTLIGVPLFVIALRLRTLRAYSE</sequence>